<dbReference type="Proteomes" id="UP001224775">
    <property type="component" value="Unassembled WGS sequence"/>
</dbReference>
<dbReference type="AlphaFoldDB" id="A0AAD8XUN6"/>
<sequence length="370" mass="40957">MDAIVQFVRNALCTVKNFNVLGSTFLYDPNVTARYYEFPSPMDQTTPLEILISITQIYALVTVSIAGAKMISSSIKKLHLISRLVSLQVERNDAKKEKNEVVARRIVTESLLQESDAAIRHFFVGVNVFAIGISFVWLSANSYHITSTDWIGGVAALIHALTVAEIALLVLLYYMVKDARDAMRKSNDMKKFAANLSKSKGFAEVDGLTVEEFGWLSADEDDDASPLFWTNGDVSSDVAADGKMLTKAEEAVATKLAKLAKSVDPQVAESLLVKADVCRFEGLREYVYLVLNFFAFYGYAACILVYYFQNEEAQPSFMRTVLLHLPNADADWLGNAVGDFMWTVEPIVILGSPLVAQSITKDAKKKEKVA</sequence>
<feature type="transmembrane region" description="Helical" evidence="1">
    <location>
        <begin position="50"/>
        <end position="68"/>
    </location>
</feature>
<organism evidence="2 3">
    <name type="scientific">Skeletonema marinoi</name>
    <dbReference type="NCBI Taxonomy" id="267567"/>
    <lineage>
        <taxon>Eukaryota</taxon>
        <taxon>Sar</taxon>
        <taxon>Stramenopiles</taxon>
        <taxon>Ochrophyta</taxon>
        <taxon>Bacillariophyta</taxon>
        <taxon>Coscinodiscophyceae</taxon>
        <taxon>Thalassiosirophycidae</taxon>
        <taxon>Thalassiosirales</taxon>
        <taxon>Skeletonemataceae</taxon>
        <taxon>Skeletonema</taxon>
        <taxon>Skeletonema marinoi-dohrnii complex</taxon>
    </lineage>
</organism>
<name>A0AAD8XUN6_9STRA</name>
<accession>A0AAD8XUN6</accession>
<feature type="transmembrane region" description="Helical" evidence="1">
    <location>
        <begin position="286"/>
        <end position="308"/>
    </location>
</feature>
<feature type="transmembrane region" description="Helical" evidence="1">
    <location>
        <begin position="118"/>
        <end position="138"/>
    </location>
</feature>
<keyword evidence="1" id="KW-0812">Transmembrane</keyword>
<feature type="transmembrane region" description="Helical" evidence="1">
    <location>
        <begin position="150"/>
        <end position="176"/>
    </location>
</feature>
<evidence type="ECO:0000313" key="2">
    <source>
        <dbReference type="EMBL" id="KAK1733805.1"/>
    </source>
</evidence>
<keyword evidence="1" id="KW-0472">Membrane</keyword>
<reference evidence="2" key="1">
    <citation type="submission" date="2023-06" db="EMBL/GenBank/DDBJ databases">
        <title>Survivors Of The Sea: Transcriptome response of Skeletonema marinoi to long-term dormancy.</title>
        <authorList>
            <person name="Pinder M.I.M."/>
            <person name="Kourtchenko O."/>
            <person name="Robertson E.K."/>
            <person name="Larsson T."/>
            <person name="Maumus F."/>
            <person name="Osuna-Cruz C.M."/>
            <person name="Vancaester E."/>
            <person name="Stenow R."/>
            <person name="Vandepoele K."/>
            <person name="Ploug H."/>
            <person name="Bruchert V."/>
            <person name="Godhe A."/>
            <person name="Topel M."/>
        </authorList>
    </citation>
    <scope>NUCLEOTIDE SEQUENCE</scope>
    <source>
        <strain evidence="2">R05AC</strain>
    </source>
</reference>
<proteinExistence type="predicted"/>
<keyword evidence="1" id="KW-1133">Transmembrane helix</keyword>
<evidence type="ECO:0000256" key="1">
    <source>
        <dbReference type="SAM" id="Phobius"/>
    </source>
</evidence>
<comment type="caution">
    <text evidence="2">The sequence shown here is derived from an EMBL/GenBank/DDBJ whole genome shotgun (WGS) entry which is preliminary data.</text>
</comment>
<gene>
    <name evidence="2" type="ORF">QTG54_015502</name>
</gene>
<dbReference type="EMBL" id="JATAAI010000044">
    <property type="protein sequence ID" value="KAK1733805.1"/>
    <property type="molecule type" value="Genomic_DNA"/>
</dbReference>
<keyword evidence="3" id="KW-1185">Reference proteome</keyword>
<protein>
    <submittedName>
        <fullName evidence="2">Uncharacterized protein</fullName>
    </submittedName>
</protein>
<evidence type="ECO:0000313" key="3">
    <source>
        <dbReference type="Proteomes" id="UP001224775"/>
    </source>
</evidence>